<dbReference type="InterPro" id="IPR001304">
    <property type="entry name" value="C-type_lectin-like"/>
</dbReference>
<dbReference type="SUPFAM" id="SSF57567">
    <property type="entry name" value="Serine protease inhibitors"/>
    <property type="match status" value="1"/>
</dbReference>
<proteinExistence type="predicted"/>
<dbReference type="Pfam" id="PF08742">
    <property type="entry name" value="C8"/>
    <property type="match status" value="1"/>
</dbReference>
<feature type="domain" description="VWFD" evidence="5">
    <location>
        <begin position="433"/>
        <end position="642"/>
    </location>
</feature>
<dbReference type="InterPro" id="IPR016187">
    <property type="entry name" value="CTDL_fold"/>
</dbReference>
<comment type="caution">
    <text evidence="3">Lacks conserved residue(s) required for the propagation of feature annotation.</text>
</comment>
<dbReference type="PROSITE" id="PS50041">
    <property type="entry name" value="C_TYPE_LECTIN_2"/>
    <property type="match status" value="1"/>
</dbReference>
<dbReference type="EMBL" id="JAWDGP010007247">
    <property type="protein sequence ID" value="KAK3727276.1"/>
    <property type="molecule type" value="Genomic_DNA"/>
</dbReference>
<dbReference type="SMART" id="SM00179">
    <property type="entry name" value="EGF_CA"/>
    <property type="match status" value="1"/>
</dbReference>
<organism evidence="7 8">
    <name type="scientific">Elysia crispata</name>
    <name type="common">lettuce slug</name>
    <dbReference type="NCBI Taxonomy" id="231223"/>
    <lineage>
        <taxon>Eukaryota</taxon>
        <taxon>Metazoa</taxon>
        <taxon>Spiralia</taxon>
        <taxon>Lophotrochozoa</taxon>
        <taxon>Mollusca</taxon>
        <taxon>Gastropoda</taxon>
        <taxon>Heterobranchia</taxon>
        <taxon>Euthyneura</taxon>
        <taxon>Panpulmonata</taxon>
        <taxon>Sacoglossa</taxon>
        <taxon>Placobranchoidea</taxon>
        <taxon>Plakobranchidae</taxon>
        <taxon>Elysia</taxon>
    </lineage>
</organism>
<dbReference type="InterPro" id="IPR016186">
    <property type="entry name" value="C-type_lectin-like/link_sf"/>
</dbReference>
<gene>
    <name evidence="7" type="ORF">RRG08_049901</name>
</gene>
<dbReference type="SMART" id="SM00216">
    <property type="entry name" value="VWD"/>
    <property type="match status" value="1"/>
</dbReference>
<evidence type="ECO:0000256" key="3">
    <source>
        <dbReference type="PROSITE-ProRule" id="PRU01005"/>
    </source>
</evidence>
<dbReference type="InterPro" id="IPR036084">
    <property type="entry name" value="Ser_inhib-like_sf"/>
</dbReference>
<evidence type="ECO:0000313" key="8">
    <source>
        <dbReference type="Proteomes" id="UP001283361"/>
    </source>
</evidence>
<keyword evidence="8" id="KW-1185">Reference proteome</keyword>
<dbReference type="Proteomes" id="UP001283361">
    <property type="component" value="Unassembled WGS sequence"/>
</dbReference>
<evidence type="ECO:0000313" key="7">
    <source>
        <dbReference type="EMBL" id="KAK3727276.1"/>
    </source>
</evidence>
<dbReference type="SMART" id="SM00254">
    <property type="entry name" value="ShKT"/>
    <property type="match status" value="1"/>
</dbReference>
<dbReference type="PROSITE" id="PS51670">
    <property type="entry name" value="SHKT"/>
    <property type="match status" value="1"/>
</dbReference>
<dbReference type="Gene3D" id="2.10.25.10">
    <property type="entry name" value="Laminin"/>
    <property type="match status" value="1"/>
</dbReference>
<accession>A0AAE0XZR7</accession>
<dbReference type="SMART" id="SM00832">
    <property type="entry name" value="C8"/>
    <property type="match status" value="1"/>
</dbReference>
<dbReference type="PANTHER" id="PTHR11339">
    <property type="entry name" value="EXTRACELLULAR MATRIX GLYCOPROTEIN RELATED"/>
    <property type="match status" value="1"/>
</dbReference>
<dbReference type="InterPro" id="IPR014853">
    <property type="entry name" value="VWF/SSPO/ZAN-like_Cys-rich_dom"/>
</dbReference>
<dbReference type="CDD" id="cd00037">
    <property type="entry name" value="CLECT"/>
    <property type="match status" value="2"/>
</dbReference>
<dbReference type="InterPro" id="IPR001881">
    <property type="entry name" value="EGF-like_Ca-bd_dom"/>
</dbReference>
<dbReference type="AlphaFoldDB" id="A0AAE0XZR7"/>
<dbReference type="Pfam" id="PF00094">
    <property type="entry name" value="VWD"/>
    <property type="match status" value="1"/>
</dbReference>
<dbReference type="CDD" id="cd19941">
    <property type="entry name" value="TIL"/>
    <property type="match status" value="1"/>
</dbReference>
<dbReference type="InterPro" id="IPR001846">
    <property type="entry name" value="VWF_type-D"/>
</dbReference>
<evidence type="ECO:0000259" key="5">
    <source>
        <dbReference type="PROSITE" id="PS51233"/>
    </source>
</evidence>
<dbReference type="Pfam" id="PF00059">
    <property type="entry name" value="Lectin_C"/>
    <property type="match status" value="1"/>
</dbReference>
<feature type="disulfide bond" evidence="3">
    <location>
        <begin position="56"/>
        <end position="90"/>
    </location>
</feature>
<dbReference type="SUPFAM" id="SSF56436">
    <property type="entry name" value="C-type lectin-like"/>
    <property type="match status" value="2"/>
</dbReference>
<dbReference type="InterPro" id="IPR003582">
    <property type="entry name" value="ShKT_dom"/>
</dbReference>
<feature type="domain" description="C-type lectin" evidence="4">
    <location>
        <begin position="169"/>
        <end position="288"/>
    </location>
</feature>
<evidence type="ECO:0000256" key="2">
    <source>
        <dbReference type="ARBA" id="ARBA00023180"/>
    </source>
</evidence>
<dbReference type="InterPro" id="IPR050780">
    <property type="entry name" value="Mucin_vWF_Thrombospondin_sf"/>
</dbReference>
<keyword evidence="1 3" id="KW-1015">Disulfide bond</keyword>
<protein>
    <submittedName>
        <fullName evidence="7">Uncharacterized protein</fullName>
    </submittedName>
</protein>
<feature type="domain" description="ShKT" evidence="6">
    <location>
        <begin position="56"/>
        <end position="90"/>
    </location>
</feature>
<evidence type="ECO:0000259" key="4">
    <source>
        <dbReference type="PROSITE" id="PS50041"/>
    </source>
</evidence>
<reference evidence="7" key="1">
    <citation type="journal article" date="2023" name="G3 (Bethesda)">
        <title>A reference genome for the long-term kleptoplast-retaining sea slug Elysia crispata morphotype clarki.</title>
        <authorList>
            <person name="Eastman K.E."/>
            <person name="Pendleton A.L."/>
            <person name="Shaikh M.A."/>
            <person name="Suttiyut T."/>
            <person name="Ogas R."/>
            <person name="Tomko P."/>
            <person name="Gavelis G."/>
            <person name="Widhalm J.R."/>
            <person name="Wisecaver J.H."/>
        </authorList>
    </citation>
    <scope>NUCLEOTIDE SEQUENCE</scope>
    <source>
        <strain evidence="7">ECLA1</strain>
    </source>
</reference>
<keyword evidence="2" id="KW-0325">Glycoprotein</keyword>
<dbReference type="GO" id="GO:0005509">
    <property type="term" value="F:calcium ion binding"/>
    <property type="evidence" value="ECO:0007669"/>
    <property type="project" value="InterPro"/>
</dbReference>
<sequence>MCYRIVRDPLDWQSAALYCGAHGAGLARFDSDADEPLKTFFKMMAKFLFQKKKEKCVDKEKDCARKAAIGKCQNNPDSMIPNCRKSCGMCKSSKQLVTWVAGNSKILTPGKRNGKTPLQVDIPRKAEKTSKKGCYQVRKTPCGMVVLEPNGNCNQKLQFICGYNNKVQSDNGAYFLRAINTTMTYSEAVVKCNEMNRPVASIMNAEQQVIMAKLVKSLKRDAWISAKYDVVSQSFKWASNYYVDYANWQEGVPRDEKGWRNHHCASVNHWNGQWNTHPCKSKLPAVCGPPGKPLKFTPYYSVNGLHSIHTLKEKLRRRNQQDDVCINPRVIECSAKTKDGKNWISNNKQKFSTIKCSQDEIRCESGRELDCSTFRVRFLCPQELDICKELKKFKAAPCDGGQKCYPAPNHFVCRCPPGSMYSESSKKCVKFCGECDAWGDPHIRTLSGLKYDFMGVCRYKFNGVCNKKSFADKPNYDIYTTNVPCSNEWRKDGTCLSAVEVHLRNIPVTLPCGSKAKKSLVFKVKVRDSAYQLNGEKVTHQIVDKEGVYKAVVRPHFFSLVVYALDLRILLNGIHLRVRVPDRFKGQMCGICGDCGTEQFTLKNGTKVSVPHKHHLYSEQAMKPVVLNWMENTKEFKNQKCGVTMKKDSCSSEQKKNVKGADLCGIFKQKTGPIKECFDVAKLDPYKFYVDCIYDLCEMKDPNKAVCGVVAAFAQQCLAKGVPVDWRKPDFCPMKCPKDMVYHLDASGQKTCDKLSDPEGSRDEEPAEGCVCKNGLYRLGNKCVTPCMCPK</sequence>
<dbReference type="PROSITE" id="PS51233">
    <property type="entry name" value="VWFD"/>
    <property type="match status" value="1"/>
</dbReference>
<name>A0AAE0XZR7_9GAST</name>
<comment type="caution">
    <text evidence="7">The sequence shown here is derived from an EMBL/GenBank/DDBJ whole genome shotgun (WGS) entry which is preliminary data.</text>
</comment>
<dbReference type="Gene3D" id="3.10.100.10">
    <property type="entry name" value="Mannose-Binding Protein A, subunit A"/>
    <property type="match status" value="2"/>
</dbReference>
<dbReference type="Pfam" id="PF01549">
    <property type="entry name" value="ShK"/>
    <property type="match status" value="1"/>
</dbReference>
<dbReference type="SMART" id="SM00034">
    <property type="entry name" value="CLECT"/>
    <property type="match status" value="1"/>
</dbReference>
<evidence type="ECO:0000259" key="6">
    <source>
        <dbReference type="PROSITE" id="PS51670"/>
    </source>
</evidence>
<evidence type="ECO:0000256" key="1">
    <source>
        <dbReference type="ARBA" id="ARBA00023157"/>
    </source>
</evidence>